<keyword evidence="3" id="KW-1185">Reference proteome</keyword>
<comment type="caution">
    <text evidence="2">The sequence shown here is derived from an EMBL/GenBank/DDBJ whole genome shotgun (WGS) entry which is preliminary data.</text>
</comment>
<evidence type="ECO:0000256" key="1">
    <source>
        <dbReference type="SAM" id="SignalP"/>
    </source>
</evidence>
<dbReference type="Proteomes" id="UP000246991">
    <property type="component" value="Unassembled WGS sequence"/>
</dbReference>
<feature type="chain" id="PRO_5016348414" evidence="1">
    <location>
        <begin position="22"/>
        <end position="85"/>
    </location>
</feature>
<evidence type="ECO:0000313" key="2">
    <source>
        <dbReference type="EMBL" id="PWW77790.1"/>
    </source>
</evidence>
<sequence>MGGWLVGWLVGWLDGIGSMDGWDGMDEIWEMQVWIGQDRESLFIFIPDFFVTFVRRLALDLDGRVRVCDSSDGDGVDEDEDFFFF</sequence>
<name>A0A317SVG1_9PEZI</name>
<evidence type="ECO:0000313" key="3">
    <source>
        <dbReference type="Proteomes" id="UP000246991"/>
    </source>
</evidence>
<accession>A0A317SVG1</accession>
<keyword evidence="1" id="KW-0732">Signal</keyword>
<organism evidence="2 3">
    <name type="scientific">Tuber magnatum</name>
    <name type="common">white Piedmont truffle</name>
    <dbReference type="NCBI Taxonomy" id="42249"/>
    <lineage>
        <taxon>Eukaryota</taxon>
        <taxon>Fungi</taxon>
        <taxon>Dikarya</taxon>
        <taxon>Ascomycota</taxon>
        <taxon>Pezizomycotina</taxon>
        <taxon>Pezizomycetes</taxon>
        <taxon>Pezizales</taxon>
        <taxon>Tuberaceae</taxon>
        <taxon>Tuber</taxon>
    </lineage>
</organism>
<feature type="signal peptide" evidence="1">
    <location>
        <begin position="1"/>
        <end position="21"/>
    </location>
</feature>
<dbReference type="AlphaFoldDB" id="A0A317SVG1"/>
<reference evidence="2 3" key="1">
    <citation type="submission" date="2018-03" db="EMBL/GenBank/DDBJ databases">
        <title>Genomes of Pezizomycetes fungi and the evolution of truffles.</title>
        <authorList>
            <person name="Murat C."/>
            <person name="Payen T."/>
            <person name="Noel B."/>
            <person name="Kuo A."/>
            <person name="Martin F.M."/>
        </authorList>
    </citation>
    <scope>NUCLEOTIDE SEQUENCE [LARGE SCALE GENOMIC DNA]</scope>
    <source>
        <strain evidence="2">091103-1</strain>
    </source>
</reference>
<gene>
    <name evidence="2" type="ORF">C7212DRAFT_314035</name>
</gene>
<proteinExistence type="predicted"/>
<dbReference type="EMBL" id="PYWC01000020">
    <property type="protein sequence ID" value="PWW77790.1"/>
    <property type="molecule type" value="Genomic_DNA"/>
</dbReference>
<protein>
    <submittedName>
        <fullName evidence="2">Uncharacterized protein</fullName>
    </submittedName>
</protein>